<proteinExistence type="predicted"/>
<gene>
    <name evidence="2" type="ORF">RBI02_02855</name>
</gene>
<dbReference type="Gene3D" id="3.30.460.10">
    <property type="entry name" value="Beta Polymerase, domain 2"/>
    <property type="match status" value="1"/>
</dbReference>
<comment type="caution">
    <text evidence="2">The sequence shown here is derived from an EMBL/GenBank/DDBJ whole genome shotgun (WGS) entry which is preliminary data.</text>
</comment>
<accession>A0AAE4NUR4</accession>
<evidence type="ECO:0000313" key="3">
    <source>
        <dbReference type="Proteomes" id="UP001245683"/>
    </source>
</evidence>
<dbReference type="InterPro" id="IPR052548">
    <property type="entry name" value="Type_VII_TA_antitoxin"/>
</dbReference>
<organism evidence="2 3">
    <name type="scientific">Thermococcus waiotapuensis</name>
    <dbReference type="NCBI Taxonomy" id="90909"/>
    <lineage>
        <taxon>Archaea</taxon>
        <taxon>Methanobacteriati</taxon>
        <taxon>Methanobacteriota</taxon>
        <taxon>Thermococci</taxon>
        <taxon>Thermococcales</taxon>
        <taxon>Thermococcaceae</taxon>
        <taxon>Thermococcus</taxon>
    </lineage>
</organism>
<dbReference type="InterPro" id="IPR043519">
    <property type="entry name" value="NT_sf"/>
</dbReference>
<keyword evidence="2" id="KW-0808">Transferase</keyword>
<dbReference type="InterPro" id="IPR002934">
    <property type="entry name" value="Polymerase_NTP_transf_dom"/>
</dbReference>
<keyword evidence="3" id="KW-1185">Reference proteome</keyword>
<dbReference type="EC" id="2.7.7.-" evidence="2"/>
<dbReference type="Proteomes" id="UP001245683">
    <property type="component" value="Unassembled WGS sequence"/>
</dbReference>
<dbReference type="EMBL" id="JAVDZE010000001">
    <property type="protein sequence ID" value="MDV3103489.1"/>
    <property type="molecule type" value="Genomic_DNA"/>
</dbReference>
<evidence type="ECO:0000313" key="2">
    <source>
        <dbReference type="EMBL" id="MDV3103489.1"/>
    </source>
</evidence>
<feature type="domain" description="Polymerase nucleotidyl transferase" evidence="1">
    <location>
        <begin position="10"/>
        <end position="75"/>
    </location>
</feature>
<dbReference type="PANTHER" id="PTHR33933:SF3">
    <property type="entry name" value="PROTEIN ADENYLYLTRANSFERASE MJ0604-RELATED"/>
    <property type="match status" value="1"/>
</dbReference>
<dbReference type="RefSeq" id="WP_315340243.1">
    <property type="nucleotide sequence ID" value="NZ_JAVDZE010000001.1"/>
</dbReference>
<dbReference type="PANTHER" id="PTHR33933">
    <property type="entry name" value="NUCLEOTIDYLTRANSFERASE"/>
    <property type="match status" value="1"/>
</dbReference>
<dbReference type="GO" id="GO:0016779">
    <property type="term" value="F:nucleotidyltransferase activity"/>
    <property type="evidence" value="ECO:0007669"/>
    <property type="project" value="UniProtKB-KW"/>
</dbReference>
<dbReference type="AlphaFoldDB" id="A0AAE4NUR4"/>
<dbReference type="Pfam" id="PF01909">
    <property type="entry name" value="NTP_transf_2"/>
    <property type="match status" value="1"/>
</dbReference>
<evidence type="ECO:0000259" key="1">
    <source>
        <dbReference type="Pfam" id="PF01909"/>
    </source>
</evidence>
<dbReference type="CDD" id="cd05403">
    <property type="entry name" value="NT_KNTase_like"/>
    <property type="match status" value="1"/>
</dbReference>
<dbReference type="SUPFAM" id="SSF81301">
    <property type="entry name" value="Nucleotidyltransferase"/>
    <property type="match status" value="1"/>
</dbReference>
<keyword evidence="2" id="KW-0548">Nucleotidyltransferase</keyword>
<protein>
    <submittedName>
        <fullName evidence="2">Nucleotidyltransferase domain-containing protein</fullName>
        <ecNumber evidence="2">2.7.7.-</ecNumber>
    </submittedName>
</protein>
<name>A0AAE4NUR4_9EURY</name>
<sequence length="95" mass="10470">MGLYDLVGRRIREAFGERVEEVIIFGSRVRGDFRPDSDLGVLLVLRDGIKPEDWDGIGELSAELTLKLGVSVMIVPHGPREDSLYTTAKTEGLAV</sequence>
<reference evidence="2 3" key="1">
    <citation type="submission" date="2023-08" db="EMBL/GenBank/DDBJ databases">
        <title>Draft genome sequence of Thermococcus waiotapuensis WT1T, a thermophilic sulphur-dependent archaeon from order Thermococcales.</title>
        <authorList>
            <person name="Manners S.H."/>
            <person name="Carere C.R."/>
            <person name="Dhami M.K."/>
            <person name="Dobson R.C.J."/>
            <person name="Stott M.B."/>
        </authorList>
    </citation>
    <scope>NUCLEOTIDE SEQUENCE [LARGE SCALE GENOMIC DNA]</scope>
    <source>
        <strain evidence="2 3">WT1</strain>
    </source>
</reference>